<dbReference type="PANTHER" id="PTHR47481:SF28">
    <property type="entry name" value="RETROTRANSPOSON COPIA-LIKE N-TERMINAL DOMAIN-CONTAINING PROTEIN"/>
    <property type="match status" value="1"/>
</dbReference>
<evidence type="ECO:0008006" key="3">
    <source>
        <dbReference type="Google" id="ProtNLM"/>
    </source>
</evidence>
<protein>
    <recommendedName>
        <fullName evidence="3">Retrotransposon Copia-like N-terminal domain-containing protein</fullName>
    </recommendedName>
</protein>
<proteinExistence type="predicted"/>
<evidence type="ECO:0000313" key="2">
    <source>
        <dbReference type="Proteomes" id="UP001318860"/>
    </source>
</evidence>
<dbReference type="EMBL" id="JABTTQ020003506">
    <property type="protein sequence ID" value="KAK6115236.1"/>
    <property type="molecule type" value="Genomic_DNA"/>
</dbReference>
<organism evidence="1 2">
    <name type="scientific">Rehmannia glutinosa</name>
    <name type="common">Chinese foxglove</name>
    <dbReference type="NCBI Taxonomy" id="99300"/>
    <lineage>
        <taxon>Eukaryota</taxon>
        <taxon>Viridiplantae</taxon>
        <taxon>Streptophyta</taxon>
        <taxon>Embryophyta</taxon>
        <taxon>Tracheophyta</taxon>
        <taxon>Spermatophyta</taxon>
        <taxon>Magnoliopsida</taxon>
        <taxon>eudicotyledons</taxon>
        <taxon>Gunneridae</taxon>
        <taxon>Pentapetalae</taxon>
        <taxon>asterids</taxon>
        <taxon>lamiids</taxon>
        <taxon>Lamiales</taxon>
        <taxon>Orobanchaceae</taxon>
        <taxon>Rehmannieae</taxon>
        <taxon>Rehmannia</taxon>
    </lineage>
</organism>
<gene>
    <name evidence="1" type="ORF">DH2020_007505</name>
</gene>
<accession>A0ABR0TYE2</accession>
<name>A0ABR0TYE2_REHGL</name>
<reference evidence="1 2" key="1">
    <citation type="journal article" date="2021" name="Comput. Struct. Biotechnol. J.">
        <title>De novo genome assembly of the potent medicinal plant Rehmannia glutinosa using nanopore technology.</title>
        <authorList>
            <person name="Ma L."/>
            <person name="Dong C."/>
            <person name="Song C."/>
            <person name="Wang X."/>
            <person name="Zheng X."/>
            <person name="Niu Y."/>
            <person name="Chen S."/>
            <person name="Feng W."/>
        </authorList>
    </citation>
    <scope>NUCLEOTIDE SEQUENCE [LARGE SCALE GENOMIC DNA]</scope>
    <source>
        <strain evidence="1">DH-2019</strain>
    </source>
</reference>
<sequence>MSFLPVMASATLPTLNTLNTLNIRLDRSNYTFWRAQILATTTAHGFEEYLLGTIAVPPQRSTNGDSGTSSINPEYSNWLRIDKFLYSWILNSISENMLGYVSRCSTSCEVWSTLENIFRTQSQARVLHLKSMLQSMKKDDLSITEYILKTIVDEIHAAGKVVIDDDFMLYVLHGLGQNMNQ</sequence>
<evidence type="ECO:0000313" key="1">
    <source>
        <dbReference type="EMBL" id="KAK6115236.1"/>
    </source>
</evidence>
<dbReference type="PANTHER" id="PTHR47481">
    <property type="match status" value="1"/>
</dbReference>
<dbReference type="Pfam" id="PF14223">
    <property type="entry name" value="Retrotran_gag_2"/>
    <property type="match status" value="1"/>
</dbReference>
<keyword evidence="2" id="KW-1185">Reference proteome</keyword>
<comment type="caution">
    <text evidence="1">The sequence shown here is derived from an EMBL/GenBank/DDBJ whole genome shotgun (WGS) entry which is preliminary data.</text>
</comment>
<dbReference type="Proteomes" id="UP001318860">
    <property type="component" value="Unassembled WGS sequence"/>
</dbReference>